<reference evidence="1" key="1">
    <citation type="submission" date="2016-01" db="EMBL/GenBank/DDBJ databases">
        <authorList>
            <person name="Peeters C."/>
        </authorList>
    </citation>
    <scope>NUCLEOTIDE SEQUENCE [LARGE SCALE GENOMIC DNA]</scope>
    <source>
        <strain evidence="1">LMG 22934</strain>
    </source>
</reference>
<proteinExistence type="predicted"/>
<dbReference type="EMBL" id="FCNW02000207">
    <property type="protein sequence ID" value="SAL70723.1"/>
    <property type="molecule type" value="Genomic_DNA"/>
</dbReference>
<protein>
    <submittedName>
        <fullName evidence="1">Uncharacterized protein</fullName>
    </submittedName>
</protein>
<keyword evidence="2" id="KW-1185">Reference proteome</keyword>
<dbReference type="AlphaFoldDB" id="A0A158JQF7"/>
<dbReference type="STRING" id="326474.AWB65_06937"/>
<organism evidence="1 2">
    <name type="scientific">Caballeronia humi</name>
    <dbReference type="NCBI Taxonomy" id="326474"/>
    <lineage>
        <taxon>Bacteria</taxon>
        <taxon>Pseudomonadati</taxon>
        <taxon>Pseudomonadota</taxon>
        <taxon>Betaproteobacteria</taxon>
        <taxon>Burkholderiales</taxon>
        <taxon>Burkholderiaceae</taxon>
        <taxon>Caballeronia</taxon>
    </lineage>
</organism>
<evidence type="ECO:0000313" key="1">
    <source>
        <dbReference type="EMBL" id="SAL70723.1"/>
    </source>
</evidence>
<comment type="caution">
    <text evidence="1">The sequence shown here is derived from an EMBL/GenBank/DDBJ whole genome shotgun (WGS) entry which is preliminary data.</text>
</comment>
<evidence type="ECO:0000313" key="2">
    <source>
        <dbReference type="Proteomes" id="UP000054977"/>
    </source>
</evidence>
<accession>A0A158JQF7</accession>
<gene>
    <name evidence="1" type="ORF">AWB65_06937</name>
</gene>
<dbReference type="Proteomes" id="UP000054977">
    <property type="component" value="Unassembled WGS sequence"/>
</dbReference>
<sequence>MDMSMSFIADFQPSKRVKPRERAFHWPTRLTQAAAVRRADFGELWNDAPLAQALAVFLGTVASVTLDDLGLAQRTPGLATNRRNRLDQRVELRDVVAIGGRQDDREWDALRVGDEVVLTAELAPVSWVRTGFFPAITARTEELSTNARDISSRSRRRISASKVSWMRCHTPAFCQASSRRQHTVPEPQPISCGSRFHGVPERSTYTMPVSTARSGIACVPRIDGCVVLAPAAMARSVTTVLRL</sequence>
<name>A0A158JQF7_9BURK</name>